<proteinExistence type="predicted"/>
<organism evidence="2 3">
    <name type="scientific">Paramecium sonneborni</name>
    <dbReference type="NCBI Taxonomy" id="65129"/>
    <lineage>
        <taxon>Eukaryota</taxon>
        <taxon>Sar</taxon>
        <taxon>Alveolata</taxon>
        <taxon>Ciliophora</taxon>
        <taxon>Intramacronucleata</taxon>
        <taxon>Oligohymenophorea</taxon>
        <taxon>Peniculida</taxon>
        <taxon>Parameciidae</taxon>
        <taxon>Paramecium</taxon>
    </lineage>
</organism>
<dbReference type="OrthoDB" id="296996at2759"/>
<reference evidence="2" key="1">
    <citation type="submission" date="2021-01" db="EMBL/GenBank/DDBJ databases">
        <authorList>
            <consortium name="Genoscope - CEA"/>
            <person name="William W."/>
        </authorList>
    </citation>
    <scope>NUCLEOTIDE SEQUENCE</scope>
</reference>
<dbReference type="CDD" id="cd00051">
    <property type="entry name" value="EFh"/>
    <property type="match status" value="1"/>
</dbReference>
<dbReference type="PROSITE" id="PS50222">
    <property type="entry name" value="EF_HAND_2"/>
    <property type="match status" value="2"/>
</dbReference>
<sequence>MDKNISLKVKNFQTVNWLKNRFKNKVKDKYILNEKELKEQIMMKAVFKSIDRDNSKFLDRQELYDMFKRYGINITKIKLREFFKRIDQDEDDKLNWNDFRQALQNQEALQMFVELMRKIRETTEKNNKSNEFNFVPLSFPNMIQYMNYCVLREELIQKIKSEQLSTQQKVKQCKNLLSLEDICYKKIIELKDQEKEEQSDDPFNKLMPKNNNPQQIAIIKRLQEKEQILERQVKLQSYFPIEQDQKIKFFLILQVRY</sequence>
<feature type="domain" description="EF-hand" evidence="1">
    <location>
        <begin position="38"/>
        <end position="73"/>
    </location>
</feature>
<dbReference type="Proteomes" id="UP000692954">
    <property type="component" value="Unassembled WGS sequence"/>
</dbReference>
<evidence type="ECO:0000259" key="1">
    <source>
        <dbReference type="PROSITE" id="PS50222"/>
    </source>
</evidence>
<gene>
    <name evidence="2" type="ORF">PSON_ATCC_30995.1.T0880192</name>
</gene>
<comment type="caution">
    <text evidence="2">The sequence shown here is derived from an EMBL/GenBank/DDBJ whole genome shotgun (WGS) entry which is preliminary data.</text>
</comment>
<dbReference type="GO" id="GO:0005509">
    <property type="term" value="F:calcium ion binding"/>
    <property type="evidence" value="ECO:0007669"/>
    <property type="project" value="InterPro"/>
</dbReference>
<dbReference type="InterPro" id="IPR002048">
    <property type="entry name" value="EF_hand_dom"/>
</dbReference>
<protein>
    <recommendedName>
        <fullName evidence="1">EF-hand domain-containing protein</fullName>
    </recommendedName>
</protein>
<keyword evidence="3" id="KW-1185">Reference proteome</keyword>
<dbReference type="SMART" id="SM00054">
    <property type="entry name" value="EFh"/>
    <property type="match status" value="2"/>
</dbReference>
<name>A0A8S1PVE8_9CILI</name>
<dbReference type="AlphaFoldDB" id="A0A8S1PVE8"/>
<feature type="domain" description="EF-hand" evidence="1">
    <location>
        <begin position="74"/>
        <end position="109"/>
    </location>
</feature>
<dbReference type="EMBL" id="CAJJDN010000088">
    <property type="protein sequence ID" value="CAD8107247.1"/>
    <property type="molecule type" value="Genomic_DNA"/>
</dbReference>
<dbReference type="InterPro" id="IPR018247">
    <property type="entry name" value="EF_Hand_1_Ca_BS"/>
</dbReference>
<accession>A0A8S1PVE8</accession>
<dbReference type="Pfam" id="PF13499">
    <property type="entry name" value="EF-hand_7"/>
    <property type="match status" value="1"/>
</dbReference>
<evidence type="ECO:0000313" key="2">
    <source>
        <dbReference type="EMBL" id="CAD8107247.1"/>
    </source>
</evidence>
<dbReference type="PROSITE" id="PS00018">
    <property type="entry name" value="EF_HAND_1"/>
    <property type="match status" value="2"/>
</dbReference>
<evidence type="ECO:0000313" key="3">
    <source>
        <dbReference type="Proteomes" id="UP000692954"/>
    </source>
</evidence>